<evidence type="ECO:0000313" key="3">
    <source>
        <dbReference type="Proteomes" id="UP001363460"/>
    </source>
</evidence>
<keyword evidence="3" id="KW-1185">Reference proteome</keyword>
<dbReference type="SMART" id="SM00052">
    <property type="entry name" value="EAL"/>
    <property type="match status" value="1"/>
</dbReference>
<dbReference type="Gene3D" id="3.20.20.450">
    <property type="entry name" value="EAL domain"/>
    <property type="match status" value="1"/>
</dbReference>
<dbReference type="InterPro" id="IPR035919">
    <property type="entry name" value="EAL_sf"/>
</dbReference>
<reference evidence="2 3" key="1">
    <citation type="submission" date="2024-02" db="EMBL/GenBank/DDBJ databases">
        <title>Distribution and functional of Brevundimonas-related endobacteria within Verticillium dahliae.</title>
        <authorList>
            <person name="Zeng H."/>
        </authorList>
    </citation>
    <scope>NUCLEOTIDE SEQUENCE [LARGE SCALE GENOMIC DNA]</scope>
    <source>
        <strain evidence="2 3">TRM 44200</strain>
    </source>
</reference>
<dbReference type="InterPro" id="IPR050706">
    <property type="entry name" value="Cyclic-di-GMP_PDE-like"/>
</dbReference>
<dbReference type="PANTHER" id="PTHR33121:SF79">
    <property type="entry name" value="CYCLIC DI-GMP PHOSPHODIESTERASE PDED-RELATED"/>
    <property type="match status" value="1"/>
</dbReference>
<dbReference type="SUPFAM" id="SSF141868">
    <property type="entry name" value="EAL domain-like"/>
    <property type="match status" value="1"/>
</dbReference>
<dbReference type="EMBL" id="CP146369">
    <property type="protein sequence ID" value="WWT53678.1"/>
    <property type="molecule type" value="Genomic_DNA"/>
</dbReference>
<dbReference type="Pfam" id="PF00563">
    <property type="entry name" value="EAL"/>
    <property type="match status" value="1"/>
</dbReference>
<dbReference type="PROSITE" id="PS50883">
    <property type="entry name" value="EAL"/>
    <property type="match status" value="1"/>
</dbReference>
<evidence type="ECO:0000313" key="2">
    <source>
        <dbReference type="EMBL" id="WWT53678.1"/>
    </source>
</evidence>
<organism evidence="2 3">
    <name type="scientific">Brevundimonas olei</name>
    <dbReference type="NCBI Taxonomy" id="657642"/>
    <lineage>
        <taxon>Bacteria</taxon>
        <taxon>Pseudomonadati</taxon>
        <taxon>Pseudomonadota</taxon>
        <taxon>Alphaproteobacteria</taxon>
        <taxon>Caulobacterales</taxon>
        <taxon>Caulobacteraceae</taxon>
        <taxon>Brevundimonas</taxon>
    </lineage>
</organism>
<dbReference type="RefSeq" id="WP_338575554.1">
    <property type="nucleotide sequence ID" value="NZ_CP146369.1"/>
</dbReference>
<dbReference type="InterPro" id="IPR001633">
    <property type="entry name" value="EAL_dom"/>
</dbReference>
<proteinExistence type="predicted"/>
<dbReference type="CDD" id="cd01948">
    <property type="entry name" value="EAL"/>
    <property type="match status" value="1"/>
</dbReference>
<evidence type="ECO:0000259" key="1">
    <source>
        <dbReference type="PROSITE" id="PS50883"/>
    </source>
</evidence>
<gene>
    <name evidence="2" type="ORF">V8J38_10455</name>
</gene>
<dbReference type="Gene3D" id="3.30.450.20">
    <property type="entry name" value="PAS domain"/>
    <property type="match status" value="1"/>
</dbReference>
<dbReference type="PANTHER" id="PTHR33121">
    <property type="entry name" value="CYCLIC DI-GMP PHOSPHODIESTERASE PDEF"/>
    <property type="match status" value="1"/>
</dbReference>
<accession>A0ABZ2IE96</accession>
<name>A0ABZ2IE96_9CAUL</name>
<protein>
    <submittedName>
        <fullName evidence="2">EAL domain-containing protein</fullName>
    </submittedName>
</protein>
<dbReference type="Proteomes" id="UP001363460">
    <property type="component" value="Chromosome"/>
</dbReference>
<feature type="domain" description="EAL" evidence="1">
    <location>
        <begin position="275"/>
        <end position="522"/>
    </location>
</feature>
<sequence length="533" mass="56424">MTLTPRLLGLAFAAADALIEVDQHGVVRFALGSGPVAGQQTSAWVGRRLGERLSVQSAATLRNLLDALLPGQRSPAAEVLVDCGDGRMRSATLRAFALPDIAPARSCALSYAGEPFEVDHAPPAVGAPPRDAEGFLTHAHASLSSGETGALQRLALAFIDVNGLHDVDPATLERVHHRIGGALNAASHDGASAGRLTSDRYALIRKLDDTRDLAAEMRKAGQAEGVVLSAVATQSALGGDAASALRAMRFAIEGCLKDGGLDQPELSFADSLPRTLKDADRFRSIVRDRDFALYYQPIVDLKTRAVHHFEALARFGQGSGPAAAIRMAEELALIDGFDLAVAEKAVRRLREPGGGLLKIAVNVSGASLANDAYVAALLKMTAAALDDRRRLMVEVTETAALADLAAADRRLGALRNAGIKVCIDDFGAGSASFDYLRGLSVDAVKIDGALVRDIDIDARTRTLIAHLVELCGSLELETIAEMIETDQIADALRDLGVTHGQGWLFGRAEPEPRTILNTPAIRGRRQGVVEGWS</sequence>